<dbReference type="AlphaFoldDB" id="A0A1I4C4G8"/>
<dbReference type="EMBL" id="FOSP01000014">
    <property type="protein sequence ID" value="SFK76004.1"/>
    <property type="molecule type" value="Genomic_DNA"/>
</dbReference>
<evidence type="ECO:0000313" key="3">
    <source>
        <dbReference type="Proteomes" id="UP000199533"/>
    </source>
</evidence>
<gene>
    <name evidence="2" type="ORF">SAMN05216302_101495</name>
</gene>
<accession>A0A1I4C4G8</accession>
<name>A0A1I4C4G8_9PROT</name>
<keyword evidence="3" id="KW-1185">Reference proteome</keyword>
<organism evidence="2 3">
    <name type="scientific">Nitrosomonas aestuarii</name>
    <dbReference type="NCBI Taxonomy" id="52441"/>
    <lineage>
        <taxon>Bacteria</taxon>
        <taxon>Pseudomonadati</taxon>
        <taxon>Pseudomonadota</taxon>
        <taxon>Betaproteobacteria</taxon>
        <taxon>Nitrosomonadales</taxon>
        <taxon>Nitrosomonadaceae</taxon>
        <taxon>Nitrosomonas</taxon>
    </lineage>
</organism>
<dbReference type="Proteomes" id="UP000199533">
    <property type="component" value="Unassembled WGS sequence"/>
</dbReference>
<protein>
    <submittedName>
        <fullName evidence="2">Uncharacterized protein</fullName>
    </submittedName>
</protein>
<sequence length="64" mass="6635">MPEEGEDTTTGGSGVKNAPPTENPGFKGNAQVVEFDDLGDATRGLFSINNPWPGGVVDSFAAHM</sequence>
<evidence type="ECO:0000313" key="2">
    <source>
        <dbReference type="EMBL" id="SFK76004.1"/>
    </source>
</evidence>
<evidence type="ECO:0000256" key="1">
    <source>
        <dbReference type="SAM" id="MobiDB-lite"/>
    </source>
</evidence>
<feature type="region of interest" description="Disordered" evidence="1">
    <location>
        <begin position="1"/>
        <end position="30"/>
    </location>
</feature>
<reference evidence="3" key="1">
    <citation type="submission" date="2016-10" db="EMBL/GenBank/DDBJ databases">
        <authorList>
            <person name="Varghese N."/>
            <person name="Submissions S."/>
        </authorList>
    </citation>
    <scope>NUCLEOTIDE SEQUENCE [LARGE SCALE GENOMIC DNA]</scope>
    <source>
        <strain evidence="3">Nm69</strain>
    </source>
</reference>
<proteinExistence type="predicted"/>